<reference evidence="2" key="1">
    <citation type="submission" date="2017-05" db="EMBL/GenBank/DDBJ databases">
        <authorList>
            <person name="Rodrigo-Torres L."/>
            <person name="Arahal R. D."/>
            <person name="Lucena T."/>
        </authorList>
    </citation>
    <scope>NUCLEOTIDE SEQUENCE [LARGE SCALE GENOMIC DNA]</scope>
    <source>
        <strain evidence="2">CECT 8649</strain>
    </source>
</reference>
<accession>A0A238JIR9</accession>
<protein>
    <submittedName>
        <fullName evidence="1">Uncharacterized protein</fullName>
    </submittedName>
</protein>
<organism evidence="1 2">
    <name type="scientific">Pelagimonas phthalicica</name>
    <dbReference type="NCBI Taxonomy" id="1037362"/>
    <lineage>
        <taxon>Bacteria</taxon>
        <taxon>Pseudomonadati</taxon>
        <taxon>Pseudomonadota</taxon>
        <taxon>Alphaproteobacteria</taxon>
        <taxon>Rhodobacterales</taxon>
        <taxon>Roseobacteraceae</taxon>
        <taxon>Pelagimonas</taxon>
    </lineage>
</organism>
<evidence type="ECO:0000313" key="1">
    <source>
        <dbReference type="EMBL" id="SMX30355.1"/>
    </source>
</evidence>
<sequence>MGRGKKLDDEQLALRAKVAEFLRRLQSDLGLAGLTKRVFGPLLDEMNRGLTPSDEKFKDTHLRALQQTNPKCGQDVFEAFVMAVPAVHPWRQNTGVANLYKKIFGLEMQDLSPDRAVFNFQRADRNPLGATSEIFGDYLLYRAEALERGHRTPRVSRSFLRFYVHKNGYLRSMGLWLDAQNRFLSSKGWVVQQKDNYLVIGHVVDRAPASLEKMRKGMGAVMMSVRFREDRYIVRRPEDGIQRLQIAPMLHFRSTDSGEASFSKGVLIRLRGVEHLGGDAGVDKLERYKRIKDLQEALESRLAKTITIGQAARELARGSGFKSTLFYDRADQFGIPSGLLVNRPTHRPPHKEGDEFMIGATEHELDDKNRTLTLRDVEVDTPVALNFEDFKN</sequence>
<dbReference type="EMBL" id="FXXP01000004">
    <property type="protein sequence ID" value="SMX30355.1"/>
    <property type="molecule type" value="Genomic_DNA"/>
</dbReference>
<keyword evidence="2" id="KW-1185">Reference proteome</keyword>
<dbReference type="Proteomes" id="UP000225972">
    <property type="component" value="Unassembled WGS sequence"/>
</dbReference>
<dbReference type="RefSeq" id="WP_099249441.1">
    <property type="nucleotide sequence ID" value="NZ_FXXP01000004.1"/>
</dbReference>
<evidence type="ECO:0000313" key="2">
    <source>
        <dbReference type="Proteomes" id="UP000225972"/>
    </source>
</evidence>
<dbReference type="AlphaFoldDB" id="A0A238JIR9"/>
<proteinExistence type="predicted"/>
<name>A0A238JIR9_9RHOB</name>
<gene>
    <name evidence="1" type="ORF">TRP8649_04498</name>
</gene>